<name>A0A1K2I2Z5_9HYPH</name>
<dbReference type="EC" id="2.7.7.18" evidence="11"/>
<evidence type="ECO:0000256" key="9">
    <source>
        <dbReference type="ARBA" id="ARBA00023027"/>
    </source>
</evidence>
<evidence type="ECO:0000256" key="3">
    <source>
        <dbReference type="ARBA" id="ARBA00009014"/>
    </source>
</evidence>
<reference evidence="13 14" key="1">
    <citation type="submission" date="2016-11" db="EMBL/GenBank/DDBJ databases">
        <authorList>
            <person name="Jaros S."/>
            <person name="Januszkiewicz K."/>
            <person name="Wedrychowicz H."/>
        </authorList>
    </citation>
    <scope>NUCLEOTIDE SEQUENCE [LARGE SCALE GENOMIC DNA]</scope>
    <source>
        <strain evidence="13 14">ATCC 23634</strain>
    </source>
</reference>
<dbReference type="InterPro" id="IPR014729">
    <property type="entry name" value="Rossmann-like_a/b/a_fold"/>
</dbReference>
<keyword evidence="14" id="KW-1185">Reference proteome</keyword>
<dbReference type="STRING" id="665118.SAMN02983003_3890"/>
<dbReference type="GO" id="GO:0009435">
    <property type="term" value="P:NAD+ biosynthetic process"/>
    <property type="evidence" value="ECO:0007669"/>
    <property type="project" value="UniProtKB-UniRule"/>
</dbReference>
<dbReference type="CDD" id="cd02165">
    <property type="entry name" value="NMNAT"/>
    <property type="match status" value="1"/>
</dbReference>
<evidence type="ECO:0000313" key="13">
    <source>
        <dbReference type="EMBL" id="SFZ86696.1"/>
    </source>
</evidence>
<comment type="similarity">
    <text evidence="3 11">Belongs to the NadD family.</text>
</comment>
<dbReference type="Gene3D" id="3.40.50.620">
    <property type="entry name" value="HUPs"/>
    <property type="match status" value="1"/>
</dbReference>
<dbReference type="InterPro" id="IPR005248">
    <property type="entry name" value="NadD/NMNAT"/>
</dbReference>
<evidence type="ECO:0000256" key="1">
    <source>
        <dbReference type="ARBA" id="ARBA00002324"/>
    </source>
</evidence>
<accession>A0A1K2I2Z5</accession>
<feature type="domain" description="Cytidyltransferase-like" evidence="12">
    <location>
        <begin position="14"/>
        <end position="193"/>
    </location>
</feature>
<dbReference type="GO" id="GO:0005524">
    <property type="term" value="F:ATP binding"/>
    <property type="evidence" value="ECO:0007669"/>
    <property type="project" value="UniProtKB-KW"/>
</dbReference>
<evidence type="ECO:0000313" key="14">
    <source>
        <dbReference type="Proteomes" id="UP000183447"/>
    </source>
</evidence>
<dbReference type="AlphaFoldDB" id="A0A1K2I2Z5"/>
<dbReference type="Proteomes" id="UP000183447">
    <property type="component" value="Unassembled WGS sequence"/>
</dbReference>
<evidence type="ECO:0000256" key="6">
    <source>
        <dbReference type="ARBA" id="ARBA00022695"/>
    </source>
</evidence>
<dbReference type="PANTHER" id="PTHR39321:SF3">
    <property type="entry name" value="PHOSPHOPANTETHEINE ADENYLYLTRANSFERASE"/>
    <property type="match status" value="1"/>
</dbReference>
<dbReference type="SUPFAM" id="SSF52374">
    <property type="entry name" value="Nucleotidylyl transferase"/>
    <property type="match status" value="1"/>
</dbReference>
<dbReference type="InterPro" id="IPR004821">
    <property type="entry name" value="Cyt_trans-like"/>
</dbReference>
<evidence type="ECO:0000256" key="4">
    <source>
        <dbReference type="ARBA" id="ARBA00022642"/>
    </source>
</evidence>
<dbReference type="NCBIfam" id="NF000845">
    <property type="entry name" value="PRK00071.2-4"/>
    <property type="match status" value="1"/>
</dbReference>
<evidence type="ECO:0000259" key="12">
    <source>
        <dbReference type="Pfam" id="PF01467"/>
    </source>
</evidence>
<dbReference type="HAMAP" id="MF_00244">
    <property type="entry name" value="NaMN_adenylyltr"/>
    <property type="match status" value="1"/>
</dbReference>
<dbReference type="NCBIfam" id="TIGR00125">
    <property type="entry name" value="cyt_tran_rel"/>
    <property type="match status" value="1"/>
</dbReference>
<keyword evidence="8 11" id="KW-0067">ATP-binding</keyword>
<evidence type="ECO:0000256" key="8">
    <source>
        <dbReference type="ARBA" id="ARBA00022840"/>
    </source>
</evidence>
<protein>
    <recommendedName>
        <fullName evidence="11">Probable nicotinate-nucleotide adenylyltransferase</fullName>
        <ecNumber evidence="11">2.7.7.18</ecNumber>
    </recommendedName>
    <alternativeName>
        <fullName evidence="11">Deamido-NAD(+) diphosphorylase</fullName>
    </alternativeName>
    <alternativeName>
        <fullName evidence="11">Deamido-NAD(+) pyrophosphorylase</fullName>
    </alternativeName>
    <alternativeName>
        <fullName evidence="11">Nicotinate mononucleotide adenylyltransferase</fullName>
        <shortName evidence="11">NaMN adenylyltransferase</shortName>
    </alternativeName>
</protein>
<gene>
    <name evidence="11" type="primary">nadD</name>
    <name evidence="13" type="ORF">SAMN02983003_3890</name>
</gene>
<dbReference type="UniPathway" id="UPA00253">
    <property type="reaction ID" value="UER00332"/>
</dbReference>
<keyword evidence="5 11" id="KW-0808">Transferase</keyword>
<comment type="catalytic activity">
    <reaction evidence="10 11">
        <text>nicotinate beta-D-ribonucleotide + ATP + H(+) = deamido-NAD(+) + diphosphate</text>
        <dbReference type="Rhea" id="RHEA:22860"/>
        <dbReference type="ChEBI" id="CHEBI:15378"/>
        <dbReference type="ChEBI" id="CHEBI:30616"/>
        <dbReference type="ChEBI" id="CHEBI:33019"/>
        <dbReference type="ChEBI" id="CHEBI:57502"/>
        <dbReference type="ChEBI" id="CHEBI:58437"/>
        <dbReference type="EC" id="2.7.7.18"/>
    </reaction>
</comment>
<evidence type="ECO:0000256" key="11">
    <source>
        <dbReference type="HAMAP-Rule" id="MF_00244"/>
    </source>
</evidence>
<dbReference type="GO" id="GO:0004515">
    <property type="term" value="F:nicotinate-nucleotide adenylyltransferase activity"/>
    <property type="evidence" value="ECO:0007669"/>
    <property type="project" value="UniProtKB-UniRule"/>
</dbReference>
<dbReference type="NCBIfam" id="NF000843">
    <property type="entry name" value="PRK00071.2-2"/>
    <property type="match status" value="1"/>
</dbReference>
<organism evidence="13 14">
    <name type="scientific">Devosia enhydra</name>
    <dbReference type="NCBI Taxonomy" id="665118"/>
    <lineage>
        <taxon>Bacteria</taxon>
        <taxon>Pseudomonadati</taxon>
        <taxon>Pseudomonadota</taxon>
        <taxon>Alphaproteobacteria</taxon>
        <taxon>Hyphomicrobiales</taxon>
        <taxon>Devosiaceae</taxon>
        <taxon>Devosia</taxon>
    </lineage>
</organism>
<comment type="function">
    <text evidence="1 11">Catalyzes the reversible adenylation of nicotinate mononucleotide (NaMN) to nicotinic acid adenine dinucleotide (NaAD).</text>
</comment>
<keyword evidence="4 11" id="KW-0662">Pyridine nucleotide biosynthesis</keyword>
<evidence type="ECO:0000256" key="10">
    <source>
        <dbReference type="ARBA" id="ARBA00048721"/>
    </source>
</evidence>
<dbReference type="Pfam" id="PF01467">
    <property type="entry name" value="CTP_transf_like"/>
    <property type="match status" value="1"/>
</dbReference>
<comment type="pathway">
    <text evidence="2 11">Cofactor biosynthesis; NAD(+) biosynthesis; deamido-NAD(+) from nicotinate D-ribonucleotide: step 1/1.</text>
</comment>
<evidence type="ECO:0000256" key="7">
    <source>
        <dbReference type="ARBA" id="ARBA00022741"/>
    </source>
</evidence>
<sequence>MRPPPAFPGMRIGLFGGSFDPFHEGHRLVAMEALKRLRLDTVWILVTPGNPLKDRSGLPPLAQRMADAHRVIDHPRIRVTGFEAARGFTYSYETVAWLRRRYPGVDFVWIMGGDSLRSFHRWQRWRDMARLVPIAVHARPGSVRIAPRSRAAQWLDDVRIPEDEAATLAGSTPPAWTYLTGVVSGQSSTAIRARRLALGGSSD</sequence>
<dbReference type="PANTHER" id="PTHR39321">
    <property type="entry name" value="NICOTINATE-NUCLEOTIDE ADENYLYLTRANSFERASE-RELATED"/>
    <property type="match status" value="1"/>
</dbReference>
<keyword evidence="7 11" id="KW-0547">Nucleotide-binding</keyword>
<keyword evidence="6 11" id="KW-0548">Nucleotidyltransferase</keyword>
<proteinExistence type="inferred from homology"/>
<evidence type="ECO:0000256" key="2">
    <source>
        <dbReference type="ARBA" id="ARBA00005019"/>
    </source>
</evidence>
<keyword evidence="9 11" id="KW-0520">NAD</keyword>
<dbReference type="EMBL" id="FPKU01000004">
    <property type="protein sequence ID" value="SFZ86696.1"/>
    <property type="molecule type" value="Genomic_DNA"/>
</dbReference>
<evidence type="ECO:0000256" key="5">
    <source>
        <dbReference type="ARBA" id="ARBA00022679"/>
    </source>
</evidence>